<evidence type="ECO:0000313" key="2">
    <source>
        <dbReference type="Proteomes" id="UP001141552"/>
    </source>
</evidence>
<keyword evidence="2" id="KW-1185">Reference proteome</keyword>
<organism evidence="1 2">
    <name type="scientific">Turnera subulata</name>
    <dbReference type="NCBI Taxonomy" id="218843"/>
    <lineage>
        <taxon>Eukaryota</taxon>
        <taxon>Viridiplantae</taxon>
        <taxon>Streptophyta</taxon>
        <taxon>Embryophyta</taxon>
        <taxon>Tracheophyta</taxon>
        <taxon>Spermatophyta</taxon>
        <taxon>Magnoliopsida</taxon>
        <taxon>eudicotyledons</taxon>
        <taxon>Gunneridae</taxon>
        <taxon>Pentapetalae</taxon>
        <taxon>rosids</taxon>
        <taxon>fabids</taxon>
        <taxon>Malpighiales</taxon>
        <taxon>Passifloraceae</taxon>
        <taxon>Turnera</taxon>
    </lineage>
</organism>
<dbReference type="AlphaFoldDB" id="A0A9Q0FTF0"/>
<comment type="caution">
    <text evidence="1">The sequence shown here is derived from an EMBL/GenBank/DDBJ whole genome shotgun (WGS) entry which is preliminary data.</text>
</comment>
<reference evidence="1" key="2">
    <citation type="journal article" date="2023" name="Plants (Basel)">
        <title>Annotation of the Turnera subulata (Passifloraceae) Draft Genome Reveals the S-Locus Evolved after the Divergence of Turneroideae from Passifloroideae in a Stepwise Manner.</title>
        <authorList>
            <person name="Henning P.M."/>
            <person name="Roalson E.H."/>
            <person name="Mir W."/>
            <person name="McCubbin A.G."/>
            <person name="Shore J.S."/>
        </authorList>
    </citation>
    <scope>NUCLEOTIDE SEQUENCE</scope>
    <source>
        <strain evidence="1">F60SS</strain>
    </source>
</reference>
<dbReference type="EMBL" id="JAKUCV010003895">
    <property type="protein sequence ID" value="KAJ4837222.1"/>
    <property type="molecule type" value="Genomic_DNA"/>
</dbReference>
<protein>
    <submittedName>
        <fullName evidence="1">Uncharacterized protein</fullName>
    </submittedName>
</protein>
<accession>A0A9Q0FTF0</accession>
<evidence type="ECO:0000313" key="1">
    <source>
        <dbReference type="EMBL" id="KAJ4837222.1"/>
    </source>
</evidence>
<sequence>MLDVLHYKYLITVITTNANTKPIAICLYFWFSITMEFMSTILGWLSSLVEVDGMISCGVEFVGDSFMNAWKLSRTQRFSLNTYAVCASCKVLYPLKLACGNEFVTIFRSSQLSYTPLRRPLNISCH</sequence>
<reference evidence="1" key="1">
    <citation type="submission" date="2022-02" db="EMBL/GenBank/DDBJ databases">
        <authorList>
            <person name="Henning P.M."/>
            <person name="McCubbin A.G."/>
            <person name="Shore J.S."/>
        </authorList>
    </citation>
    <scope>NUCLEOTIDE SEQUENCE</scope>
    <source>
        <strain evidence="1">F60SS</strain>
        <tissue evidence="1">Leaves</tissue>
    </source>
</reference>
<name>A0A9Q0FTF0_9ROSI</name>
<dbReference type="Proteomes" id="UP001141552">
    <property type="component" value="Unassembled WGS sequence"/>
</dbReference>
<gene>
    <name evidence="1" type="ORF">Tsubulata_008480</name>
</gene>
<proteinExistence type="predicted"/>